<dbReference type="Proteomes" id="UP001500897">
    <property type="component" value="Unassembled WGS sequence"/>
</dbReference>
<dbReference type="InterPro" id="IPR040496">
    <property type="entry name" value="MID_pPIWI_RE"/>
</dbReference>
<organism evidence="5 6">
    <name type="scientific">Kitasatospora saccharophila</name>
    <dbReference type="NCBI Taxonomy" id="407973"/>
    <lineage>
        <taxon>Bacteria</taxon>
        <taxon>Bacillati</taxon>
        <taxon>Actinomycetota</taxon>
        <taxon>Actinomycetes</taxon>
        <taxon>Kitasatosporales</taxon>
        <taxon>Streptomycetaceae</taxon>
        <taxon>Kitasatospora</taxon>
    </lineage>
</organism>
<evidence type="ECO:0000313" key="6">
    <source>
        <dbReference type="Proteomes" id="UP001500897"/>
    </source>
</evidence>
<evidence type="ECO:0000259" key="2">
    <source>
        <dbReference type="Pfam" id="PF13032"/>
    </source>
</evidence>
<dbReference type="Pfam" id="PF18157">
    <property type="entry name" value="MID_pPIWI_RE"/>
    <property type="match status" value="1"/>
</dbReference>
<evidence type="ECO:0000313" key="5">
    <source>
        <dbReference type="EMBL" id="GAA2124245.1"/>
    </source>
</evidence>
<protein>
    <recommendedName>
        <fullName evidence="7">DUF3962 domain-containing protein</fullName>
    </recommendedName>
</protein>
<proteinExistence type="predicted"/>
<evidence type="ECO:0000259" key="4">
    <source>
        <dbReference type="Pfam" id="PF18157"/>
    </source>
</evidence>
<keyword evidence="6" id="KW-1185">Reference proteome</keyword>
<dbReference type="InterPro" id="IPR025085">
    <property type="entry name" value="pPIWI_RE_X"/>
</dbReference>
<dbReference type="InterPro" id="IPR024996">
    <property type="entry name" value="RNaseH_pPIWI_RE"/>
</dbReference>
<feature type="domain" description="pPIWI-RE RNaseH" evidence="2">
    <location>
        <begin position="599"/>
        <end position="889"/>
    </location>
</feature>
<dbReference type="Pfam" id="PF13111">
    <property type="entry name" value="pPIWI_RE_X"/>
    <property type="match status" value="1"/>
</dbReference>
<name>A0ABN2YDB9_9ACTN</name>
<sequence>MYRMIHQTAYEPDPANGPWRERYRVIGFPEEWRTEFLELYRRRWRSAPALPISRLNALLRATAPGLVATGRGADRDAGNAWFYATEELPAELVAPLLASWVMTLAPGRDADPVRAAGHRAATDRALALIEERTPRWTEEAVDLTAATASPGGTAEPDRRLYHLLPEQAGIRLAARPLVMDGVELRFRLVTREQGVELVSWPPRSYKRGKRTWFYSALVTLTVQTVPFATGFRLNASYGVRRWATGSPVSPSWDRGATVLLDAPLPWPDLTGPRHRLAVNSMVHDRRLGTLGWSRRSLVELLPELDIQHVYPKPAELAAEAEAWLGGRGDVAAGILHGNAFGPHGVGAGLMPMERALLDEWVEDGLRPYLRRVTALERVHRRSKPRLLAASSTKDPVKLADRGRNRTQARRAAVQAVLEGEPLTVDVLWQTEETRDALSGALCEWLGLEPPEEPGESHEWAVPGLRVVLRATPIGALAGALPVRREGRRTDARAIAAATRERAVRTLAALGLATGRPGLALVEIMDPDSYPVPGTDPKPALRLGCAKAGRVSQFIVMPERADGPLPARARSVLADGMRQLGTVVPPEQNLDEELADDFQYLALWHVHQQAAGHTRYGGRQLVALRIRPRDQEHPVRGWDEAAKEWVPYSRLLLTTAATHAETGPGDGASRGSSDPVTPGTDVERQIRALLYQVRDRPTLLLANSGNLRSVWPGLANGRLVRDRLVFEGEEPARLSLYGPDLRVVLLRDANSREETPQWYAPGESEDDVPGVSIGLWAPEDASPDQRVFTSTVGKPPTAGGVRKDLRKLVPTVGWPHAPAASAWNPQAVELTVLGCSTERELAESGRADRTPDQPRLLAAAVHQLRFHDEYHPLSRPLPLHLAKLVEEYVIALAPELEPAGAPAPSTGEG</sequence>
<evidence type="ECO:0000259" key="3">
    <source>
        <dbReference type="Pfam" id="PF13111"/>
    </source>
</evidence>
<comment type="caution">
    <text evidence="5">The sequence shown here is derived from an EMBL/GenBank/DDBJ whole genome shotgun (WGS) entry which is preliminary data.</text>
</comment>
<dbReference type="EMBL" id="BAAANS010000099">
    <property type="protein sequence ID" value="GAA2124245.1"/>
    <property type="molecule type" value="Genomic_DNA"/>
</dbReference>
<dbReference type="Pfam" id="PF13032">
    <property type="entry name" value="RNaseH_pPIWI_RE"/>
    <property type="match status" value="1"/>
</dbReference>
<evidence type="ECO:0008006" key="7">
    <source>
        <dbReference type="Google" id="ProtNLM"/>
    </source>
</evidence>
<reference evidence="5 6" key="1">
    <citation type="journal article" date="2019" name="Int. J. Syst. Evol. Microbiol.">
        <title>The Global Catalogue of Microorganisms (GCM) 10K type strain sequencing project: providing services to taxonomists for standard genome sequencing and annotation.</title>
        <authorList>
            <consortium name="The Broad Institute Genomics Platform"/>
            <consortium name="The Broad Institute Genome Sequencing Center for Infectious Disease"/>
            <person name="Wu L."/>
            <person name="Ma J."/>
        </authorList>
    </citation>
    <scope>NUCLEOTIDE SEQUENCE [LARGE SCALE GENOMIC DNA]</scope>
    <source>
        <strain evidence="5 6">JCM 14559</strain>
    </source>
</reference>
<evidence type="ECO:0000256" key="1">
    <source>
        <dbReference type="SAM" id="MobiDB-lite"/>
    </source>
</evidence>
<feature type="region of interest" description="Disordered" evidence="1">
    <location>
        <begin position="658"/>
        <end position="678"/>
    </location>
</feature>
<feature type="domain" description="Prokaryotic pPIWI-RE MID" evidence="4">
    <location>
        <begin position="458"/>
        <end position="586"/>
    </location>
</feature>
<feature type="domain" description="pPIWI-RE module N-terminal" evidence="3">
    <location>
        <begin position="9"/>
        <end position="412"/>
    </location>
</feature>
<accession>A0ABN2YDB9</accession>
<gene>
    <name evidence="5" type="ORF">GCM10009759_75820</name>
</gene>